<dbReference type="GO" id="GO:0016491">
    <property type="term" value="F:oxidoreductase activity"/>
    <property type="evidence" value="ECO:0007669"/>
    <property type="project" value="UniProtKB-KW"/>
</dbReference>
<dbReference type="RefSeq" id="WP_142529031.1">
    <property type="nucleotide sequence ID" value="NZ_CBCSJO010000007.1"/>
</dbReference>
<proteinExistence type="inferred from homology"/>
<dbReference type="Pfam" id="PF00106">
    <property type="entry name" value="adh_short"/>
    <property type="match status" value="1"/>
</dbReference>
<dbReference type="EMBL" id="FXTN01000007">
    <property type="protein sequence ID" value="SMO80157.1"/>
    <property type="molecule type" value="Genomic_DNA"/>
</dbReference>
<evidence type="ECO:0000259" key="4">
    <source>
        <dbReference type="SMART" id="SM00822"/>
    </source>
</evidence>
<organism evidence="5 6">
    <name type="scientific">Pedobacter westerhofensis</name>
    <dbReference type="NCBI Taxonomy" id="425512"/>
    <lineage>
        <taxon>Bacteria</taxon>
        <taxon>Pseudomonadati</taxon>
        <taxon>Bacteroidota</taxon>
        <taxon>Sphingobacteriia</taxon>
        <taxon>Sphingobacteriales</taxon>
        <taxon>Sphingobacteriaceae</taxon>
        <taxon>Pedobacter</taxon>
    </lineage>
</organism>
<dbReference type="InterPro" id="IPR057326">
    <property type="entry name" value="KR_dom"/>
</dbReference>
<dbReference type="SMART" id="SM00822">
    <property type="entry name" value="PKS_KR"/>
    <property type="match status" value="1"/>
</dbReference>
<sequence length="270" mass="29352">MNFKNKVVVVTGASSGIGKACAGEFARRGANLVLAARQFVTLCEITAALEQQYGIKALAVQTDVTQEEECQHLIKQAVLTFGKVDILVNSAGISMRSLFIDMDLSVIRKVMEVNFYGTVYCTKFALPEILKTKGAIIGVSSSAGYRGLPGRTAYTASKFALNGFMEALRTELLRKDVHVMVASPGFTASNIRATALDKNGVAHGATNMEEEKMMSSEEVAQRIADGIAGRKRDLIMTGQGKLAVWMNKLFPALTDKLVYKHYVKEGTLKE</sequence>
<dbReference type="FunFam" id="3.40.50.720:FF:000084">
    <property type="entry name" value="Short-chain dehydrogenase reductase"/>
    <property type="match status" value="1"/>
</dbReference>
<dbReference type="PANTHER" id="PTHR44196:SF1">
    <property type="entry name" value="DEHYDROGENASE_REDUCTASE SDR FAMILY MEMBER 7B"/>
    <property type="match status" value="1"/>
</dbReference>
<reference evidence="5 6" key="1">
    <citation type="submission" date="2017-05" db="EMBL/GenBank/DDBJ databases">
        <authorList>
            <person name="Varghese N."/>
            <person name="Submissions S."/>
        </authorList>
    </citation>
    <scope>NUCLEOTIDE SEQUENCE [LARGE SCALE GENOMIC DNA]</scope>
    <source>
        <strain evidence="5 6">DSM 19036</strain>
    </source>
</reference>
<comment type="similarity">
    <text evidence="1 3">Belongs to the short-chain dehydrogenases/reductases (SDR) family.</text>
</comment>
<evidence type="ECO:0000313" key="5">
    <source>
        <dbReference type="EMBL" id="SMO80157.1"/>
    </source>
</evidence>
<dbReference type="InterPro" id="IPR020904">
    <property type="entry name" value="Sc_DH/Rdtase_CS"/>
</dbReference>
<dbReference type="InterPro" id="IPR036291">
    <property type="entry name" value="NAD(P)-bd_dom_sf"/>
</dbReference>
<accession>A0A521E8C5</accession>
<keyword evidence="2" id="KW-0560">Oxidoreductase</keyword>
<dbReference type="Proteomes" id="UP000320300">
    <property type="component" value="Unassembled WGS sequence"/>
</dbReference>
<keyword evidence="6" id="KW-1185">Reference proteome</keyword>
<dbReference type="PANTHER" id="PTHR44196">
    <property type="entry name" value="DEHYDROGENASE/REDUCTASE SDR FAMILY MEMBER 7B"/>
    <property type="match status" value="1"/>
</dbReference>
<dbReference type="Gene3D" id="3.40.50.720">
    <property type="entry name" value="NAD(P)-binding Rossmann-like Domain"/>
    <property type="match status" value="1"/>
</dbReference>
<dbReference type="GO" id="GO:0016020">
    <property type="term" value="C:membrane"/>
    <property type="evidence" value="ECO:0007669"/>
    <property type="project" value="TreeGrafter"/>
</dbReference>
<evidence type="ECO:0000256" key="1">
    <source>
        <dbReference type="ARBA" id="ARBA00006484"/>
    </source>
</evidence>
<evidence type="ECO:0000313" key="6">
    <source>
        <dbReference type="Proteomes" id="UP000320300"/>
    </source>
</evidence>
<name>A0A521E8C5_9SPHI</name>
<protein>
    <submittedName>
        <fullName evidence="5">Short-chain dehydrogenase</fullName>
    </submittedName>
</protein>
<evidence type="ECO:0000256" key="2">
    <source>
        <dbReference type="ARBA" id="ARBA00023002"/>
    </source>
</evidence>
<dbReference type="OrthoDB" id="822355at2"/>
<dbReference type="AlphaFoldDB" id="A0A521E8C5"/>
<dbReference type="InterPro" id="IPR002347">
    <property type="entry name" value="SDR_fam"/>
</dbReference>
<evidence type="ECO:0000256" key="3">
    <source>
        <dbReference type="RuleBase" id="RU000363"/>
    </source>
</evidence>
<dbReference type="NCBIfam" id="NF004825">
    <property type="entry name" value="PRK06181.1"/>
    <property type="match status" value="1"/>
</dbReference>
<gene>
    <name evidence="5" type="ORF">SAMN06265348_107213</name>
</gene>
<dbReference type="PRINTS" id="PR00080">
    <property type="entry name" value="SDRFAMILY"/>
</dbReference>
<feature type="domain" description="Ketoreductase" evidence="4">
    <location>
        <begin position="6"/>
        <end position="204"/>
    </location>
</feature>
<dbReference type="PROSITE" id="PS00061">
    <property type="entry name" value="ADH_SHORT"/>
    <property type="match status" value="1"/>
</dbReference>
<dbReference type="PIRSF" id="PIRSF000126">
    <property type="entry name" value="11-beta-HSD1"/>
    <property type="match status" value="1"/>
</dbReference>
<dbReference type="SUPFAM" id="SSF51735">
    <property type="entry name" value="NAD(P)-binding Rossmann-fold domains"/>
    <property type="match status" value="1"/>
</dbReference>
<dbReference type="PRINTS" id="PR00081">
    <property type="entry name" value="GDHRDH"/>
</dbReference>